<proteinExistence type="predicted"/>
<organism evidence="1 2">
    <name type="scientific">Allokutzneria albata</name>
    <name type="common">Kibdelosporangium albatum</name>
    <dbReference type="NCBI Taxonomy" id="211114"/>
    <lineage>
        <taxon>Bacteria</taxon>
        <taxon>Bacillati</taxon>
        <taxon>Actinomycetota</taxon>
        <taxon>Actinomycetes</taxon>
        <taxon>Pseudonocardiales</taxon>
        <taxon>Pseudonocardiaceae</taxon>
        <taxon>Allokutzneria</taxon>
    </lineage>
</organism>
<sequence>MRGLASAKWCYVTRRVATRQRYTLGAFATPPRTGDLVVARVSVVGGRGCLEDVFGRRGKLYPGDLVVGACGNRYATDVYEGRHEPDQVAQLLTSGGVIGTVVSRNSRSVPPTELQILGPLIDENQRPVSLEQFAEPCFPVQESVEQAPPCGALAVVGSSMNSGKTTTAAGLVKGWTGAGLVVGAAKVTGSGSGKDRWAYLDAGASHVLDFLDFGMPSTFGYPAERLATTMVAMRDGLVREGAEAIVLEIADGVLQPDTWTLVSELPRVCEGVVLAVGDALAARAGADLLRSRGVRVVALSGLVAESPLAAREAAAVTGLPVVSAGQLACGTAVQLLASRTAS</sequence>
<dbReference type="STRING" id="211114.SAMN04489726_1269"/>
<dbReference type="InterPro" id="IPR027417">
    <property type="entry name" value="P-loop_NTPase"/>
</dbReference>
<dbReference type="Gene3D" id="3.40.50.300">
    <property type="entry name" value="P-loop containing nucleotide triphosphate hydrolases"/>
    <property type="match status" value="1"/>
</dbReference>
<reference evidence="1 2" key="1">
    <citation type="submission" date="2016-10" db="EMBL/GenBank/DDBJ databases">
        <authorList>
            <person name="de Groot N.N."/>
        </authorList>
    </citation>
    <scope>NUCLEOTIDE SEQUENCE [LARGE SCALE GENOMIC DNA]</scope>
    <source>
        <strain evidence="1 2">DSM 44149</strain>
    </source>
</reference>
<accession>A0A1G9SMG2</accession>
<evidence type="ECO:0000313" key="2">
    <source>
        <dbReference type="Proteomes" id="UP000183376"/>
    </source>
</evidence>
<dbReference type="Proteomes" id="UP000183376">
    <property type="component" value="Chromosome I"/>
</dbReference>
<dbReference type="eggNOG" id="COG1763">
    <property type="taxonomic scope" value="Bacteria"/>
</dbReference>
<name>A0A1G9SMG2_ALLAB</name>
<protein>
    <recommendedName>
        <fullName evidence="3">DUF1611 domain-containing protein</fullName>
    </recommendedName>
</protein>
<gene>
    <name evidence="1" type="ORF">SAMN04489726_1269</name>
</gene>
<evidence type="ECO:0000313" key="1">
    <source>
        <dbReference type="EMBL" id="SDM36656.1"/>
    </source>
</evidence>
<evidence type="ECO:0008006" key="3">
    <source>
        <dbReference type="Google" id="ProtNLM"/>
    </source>
</evidence>
<dbReference type="AlphaFoldDB" id="A0A1G9SMG2"/>
<keyword evidence="2" id="KW-1185">Reference proteome</keyword>
<dbReference type="EMBL" id="LT629701">
    <property type="protein sequence ID" value="SDM36656.1"/>
    <property type="molecule type" value="Genomic_DNA"/>
</dbReference>